<dbReference type="SMART" id="SM00220">
    <property type="entry name" value="S_TKc"/>
    <property type="match status" value="1"/>
</dbReference>
<dbReference type="STRING" id="6526.A0A2C9JCN5"/>
<dbReference type="Proteomes" id="UP000076420">
    <property type="component" value="Unassembled WGS sequence"/>
</dbReference>
<evidence type="ECO:0000256" key="1">
    <source>
        <dbReference type="ARBA" id="ARBA00008535"/>
    </source>
</evidence>
<dbReference type="GO" id="GO:0005525">
    <property type="term" value="F:GTP binding"/>
    <property type="evidence" value="ECO:0007669"/>
    <property type="project" value="InterPro"/>
</dbReference>
<protein>
    <submittedName>
        <fullName evidence="12">Uncharacterized protein</fullName>
    </submittedName>
</protein>
<keyword evidence="4 7" id="KW-0547">Nucleotide-binding</keyword>
<dbReference type="FunFam" id="1.10.510.10:FF:000071">
    <property type="entry name" value="Mitogen-activated protein kinase kinase kinase 3 isoform 2"/>
    <property type="match status" value="1"/>
</dbReference>
<evidence type="ECO:0000259" key="10">
    <source>
        <dbReference type="PROSITE" id="PS50011"/>
    </source>
</evidence>
<keyword evidence="3" id="KW-0808">Transferase</keyword>
<dbReference type="PROSITE" id="PS51720">
    <property type="entry name" value="G_AIG1"/>
    <property type="match status" value="1"/>
</dbReference>
<dbReference type="GO" id="GO:0035556">
    <property type="term" value="P:intracellular signal transduction"/>
    <property type="evidence" value="ECO:0007669"/>
    <property type="project" value="UniProtKB-ARBA"/>
</dbReference>
<dbReference type="EnsemblMetazoa" id="BGLB000690-RB">
    <property type="protein sequence ID" value="BGLB000690-PB"/>
    <property type="gene ID" value="BGLB000690"/>
</dbReference>
<dbReference type="VEuPathDB" id="VectorBase:BGLAX_035174"/>
<dbReference type="Gene3D" id="3.40.50.300">
    <property type="entry name" value="P-loop containing nucleotide triphosphate hydrolases"/>
    <property type="match status" value="1"/>
</dbReference>
<evidence type="ECO:0000256" key="9">
    <source>
        <dbReference type="SAM" id="MobiDB-lite"/>
    </source>
</evidence>
<dbReference type="InterPro" id="IPR006703">
    <property type="entry name" value="G_AIG1"/>
</dbReference>
<dbReference type="PROSITE" id="PS50011">
    <property type="entry name" value="PROTEIN_KINASE_DOM"/>
    <property type="match status" value="1"/>
</dbReference>
<feature type="domain" description="Protein kinase" evidence="10">
    <location>
        <begin position="25"/>
        <end position="284"/>
    </location>
</feature>
<proteinExistence type="inferred from homology"/>
<dbReference type="VEuPathDB" id="VectorBase:BGLB000690"/>
<gene>
    <name evidence="12" type="primary">106080307</name>
</gene>
<dbReference type="InterPro" id="IPR017441">
    <property type="entry name" value="Protein_kinase_ATP_BS"/>
</dbReference>
<keyword evidence="5" id="KW-0418">Kinase</keyword>
<dbReference type="PROSITE" id="PS00107">
    <property type="entry name" value="PROTEIN_KINASE_ATP"/>
    <property type="match status" value="1"/>
</dbReference>
<evidence type="ECO:0000313" key="13">
    <source>
        <dbReference type="EnsemblMetazoa" id="BGLB000690-PE"/>
    </source>
</evidence>
<dbReference type="AlphaFoldDB" id="A0A2C9JCN5"/>
<feature type="compositionally biased region" description="Polar residues" evidence="9">
    <location>
        <begin position="590"/>
        <end position="603"/>
    </location>
</feature>
<evidence type="ECO:0000256" key="7">
    <source>
        <dbReference type="PROSITE-ProRule" id="PRU10141"/>
    </source>
</evidence>
<dbReference type="SUPFAM" id="SSF56112">
    <property type="entry name" value="Protein kinase-like (PK-like)"/>
    <property type="match status" value="1"/>
</dbReference>
<dbReference type="PANTHER" id="PTHR11584">
    <property type="entry name" value="SERINE/THREONINE PROTEIN KINASE"/>
    <property type="match status" value="1"/>
</dbReference>
<reference evidence="13" key="2">
    <citation type="submission" date="2013-03" db="EMBL/GenBank/DDBJ databases">
        <title>Sequence assembly of the Biomphalaria glabrata genome version 4.3.</title>
        <authorList>
            <person name="Warren W."/>
            <person name="Wilson R.K."/>
            <person name="Hillier L.W."/>
            <person name="Minx P."/>
        </authorList>
    </citation>
    <scope>NUCLEOTIDE SEQUENCE</scope>
    <source>
        <strain evidence="13">BB02</strain>
    </source>
</reference>
<dbReference type="Pfam" id="PF04548">
    <property type="entry name" value="AIG1"/>
    <property type="match status" value="1"/>
</dbReference>
<feature type="binding site" evidence="7">
    <location>
        <position position="54"/>
    </location>
    <ligand>
        <name>ATP</name>
        <dbReference type="ChEBI" id="CHEBI:30616"/>
    </ligand>
</feature>
<reference evidence="12" key="3">
    <citation type="submission" date="2020-05" db="UniProtKB">
        <authorList>
            <consortium name="EnsemblMetazoa"/>
        </authorList>
    </citation>
    <scope>IDENTIFICATION</scope>
    <source>
        <strain evidence="12">BB02</strain>
    </source>
</reference>
<evidence type="ECO:0000256" key="6">
    <source>
        <dbReference type="ARBA" id="ARBA00022840"/>
    </source>
</evidence>
<dbReference type="InterPro" id="IPR000719">
    <property type="entry name" value="Prot_kinase_dom"/>
</dbReference>
<feature type="domain" description="AIG1-type G" evidence="11">
    <location>
        <begin position="343"/>
        <end position="559"/>
    </location>
</feature>
<evidence type="ECO:0000256" key="8">
    <source>
        <dbReference type="SAM" id="Coils"/>
    </source>
</evidence>
<dbReference type="GO" id="GO:0004674">
    <property type="term" value="F:protein serine/threonine kinase activity"/>
    <property type="evidence" value="ECO:0007669"/>
    <property type="project" value="UniProtKB-KW"/>
</dbReference>
<name>A0A2C9JCN5_BIOGL</name>
<evidence type="ECO:0000256" key="4">
    <source>
        <dbReference type="ARBA" id="ARBA00022741"/>
    </source>
</evidence>
<feature type="region of interest" description="Disordered" evidence="9">
    <location>
        <begin position="573"/>
        <end position="603"/>
    </location>
</feature>
<dbReference type="VEuPathDB" id="VectorBase:BGLAX_048533"/>
<evidence type="ECO:0000259" key="11">
    <source>
        <dbReference type="PROSITE" id="PS51720"/>
    </source>
</evidence>
<dbReference type="Gene3D" id="1.10.510.10">
    <property type="entry name" value="Transferase(Phosphotransferase) domain 1"/>
    <property type="match status" value="1"/>
</dbReference>
<evidence type="ECO:0000256" key="5">
    <source>
        <dbReference type="ARBA" id="ARBA00022777"/>
    </source>
</evidence>
<keyword evidence="2" id="KW-0723">Serine/threonine-protein kinase</keyword>
<keyword evidence="8" id="KW-0175">Coiled coil</keyword>
<dbReference type="InterPro" id="IPR011009">
    <property type="entry name" value="Kinase-like_dom_sf"/>
</dbReference>
<dbReference type="SUPFAM" id="SSF52540">
    <property type="entry name" value="P-loop containing nucleoside triphosphate hydrolases"/>
    <property type="match status" value="1"/>
</dbReference>
<sequence length="820" mass="93261">MQSASRTFFDESLSVDKFPETPKNWTRGRVLGSGGYGKVYLCCDSSTSLLFALKQVDLGNLNSKISKEVYALLNEVRILSKIQHKRIIQYIGCQENEKSLSIFLEFMPGGSLLQHMEQFGPLMEAVAGNYTYQILEGLVFLHGNNISHRDIKAANILRDTVGNIKLTDFGVSKQLQSISCASGLNTTIGTPYWMAPEVFKELGYGHNADLWSVGCTVVEMLTTKPPFFDLEPGAAIYQIVNCKHPDYKLPADSSDIVKHFLKITFQLNSFNRKSAAELLHHSFVTENQNAALNKKKKKESLLLTKLKENQTTIDDQNELIENLYEENALLKKKLDSVTMTSSKEQKIIFIVGRSGNGRRSIGNSILGEPLFPTGTQYYSLKPVIREKDDLKVIVCPFIGDTGDDSSYKIGDILEATRKMLNHLIRTGSSGVDAIVFVLKYGVRFHKQEKDAVERVKEIFGQNVFRNFGIIAFSYGDLFDQDNTGEKTFAEWCLQQSGEVKELFEEARYRCVLFNNKEKSKEQLEIQRNNLWHYLSSSEKIDTNIVEEIENVESVKEQKQNYTCGTHVMLAEGKDDAKQEEETKAHDVEENTQVQIHQQGENKDNTLVNLTEKYDTNDNTQVNLSPNYGTDDNSHLNLAEERHTNDNTQVNMTEKYNTDNRQVNLAEKRDVNDNTQVNLAKKCDANDNTEVDSAEKGDTNDNLQVNFAEKAVVNYFAQVEMVEIGDLMYSRKVGDCDTVSENKQTRNNNSNNSSSDQKTCVLAALEKKVHDNVISRKYTIHDFDMCAEHVKQKIQKEKNELQRSNSFKSWGPFTWWYQTFR</sequence>
<comment type="similarity">
    <text evidence="1">Belongs to the TRAFAC class TrmE-Era-EngA-EngB-Septin-like GTPase superfamily. AIG1/Toc34/Toc159-like paraseptin GTPase family. IAN subfamily.</text>
</comment>
<dbReference type="KEGG" id="bgt:106080307"/>
<organism evidence="12 14">
    <name type="scientific">Biomphalaria glabrata</name>
    <name type="common">Bloodfluke planorb</name>
    <name type="synonym">Freshwater snail</name>
    <dbReference type="NCBI Taxonomy" id="6526"/>
    <lineage>
        <taxon>Eukaryota</taxon>
        <taxon>Metazoa</taxon>
        <taxon>Spiralia</taxon>
        <taxon>Lophotrochozoa</taxon>
        <taxon>Mollusca</taxon>
        <taxon>Gastropoda</taxon>
        <taxon>Heterobranchia</taxon>
        <taxon>Euthyneura</taxon>
        <taxon>Panpulmonata</taxon>
        <taxon>Hygrophila</taxon>
        <taxon>Lymnaeoidea</taxon>
        <taxon>Planorbidae</taxon>
        <taxon>Biomphalaria</taxon>
    </lineage>
</organism>
<keyword evidence="6 7" id="KW-0067">ATP-binding</keyword>
<dbReference type="EnsemblMetazoa" id="BGLB000690-RD">
    <property type="protein sequence ID" value="BGLB000690-PD"/>
    <property type="gene ID" value="BGLB000690"/>
</dbReference>
<dbReference type="EnsemblMetazoa" id="BGLB000690-RE">
    <property type="protein sequence ID" value="BGLB000690-PE"/>
    <property type="gene ID" value="BGLB000690"/>
</dbReference>
<dbReference type="PANTHER" id="PTHR11584:SF369">
    <property type="entry name" value="MITOGEN-ACTIVATED PROTEIN KINASE KINASE KINASE 19-RELATED"/>
    <property type="match status" value="1"/>
</dbReference>
<reference evidence="13" key="1">
    <citation type="journal article" date="2004" name="J. Parasitol.">
        <title>The mitochondrial genome of Biomphalaria glabrata (Gastropoda: Basommatophora), intermediate host of Schistosoma mansoni.</title>
        <authorList>
            <person name="DeJong R.J."/>
            <person name="Emery A.M."/>
            <person name="Adema C.M."/>
        </authorList>
    </citation>
    <scope>NUCLEOTIDE SEQUENCE</scope>
    <source>
        <strain evidence="13">BB02</strain>
    </source>
</reference>
<dbReference type="EnsemblMetazoa" id="BGLB000690-RC">
    <property type="protein sequence ID" value="BGLB000690-PC"/>
    <property type="gene ID" value="BGLB000690"/>
</dbReference>
<evidence type="ECO:0000256" key="2">
    <source>
        <dbReference type="ARBA" id="ARBA00022527"/>
    </source>
</evidence>
<dbReference type="GO" id="GO:0005524">
    <property type="term" value="F:ATP binding"/>
    <property type="evidence" value="ECO:0007669"/>
    <property type="project" value="UniProtKB-UniRule"/>
</dbReference>
<evidence type="ECO:0000313" key="14">
    <source>
        <dbReference type="Proteomes" id="UP000076420"/>
    </source>
</evidence>
<evidence type="ECO:0000313" key="12">
    <source>
        <dbReference type="EnsemblMetazoa" id="BGLB000690-PB"/>
    </source>
</evidence>
<feature type="coiled-coil region" evidence="8">
    <location>
        <begin position="289"/>
        <end position="340"/>
    </location>
</feature>
<dbReference type="InterPro" id="IPR027417">
    <property type="entry name" value="P-loop_NTPase"/>
</dbReference>
<evidence type="ECO:0000256" key="3">
    <source>
        <dbReference type="ARBA" id="ARBA00022679"/>
    </source>
</evidence>
<dbReference type="Pfam" id="PF00069">
    <property type="entry name" value="Pkinase"/>
    <property type="match status" value="1"/>
</dbReference>
<feature type="compositionally biased region" description="Basic and acidic residues" evidence="9">
    <location>
        <begin position="573"/>
        <end position="588"/>
    </location>
</feature>
<accession>A0A2C9JCN5</accession>